<gene>
    <name evidence="3" type="ORF">BGZ96_012718</name>
</gene>
<feature type="coiled-coil region" evidence="1">
    <location>
        <begin position="116"/>
        <end position="169"/>
    </location>
</feature>
<protein>
    <recommendedName>
        <fullName evidence="5">Centromere protein O</fullName>
    </recommendedName>
</protein>
<evidence type="ECO:0000256" key="2">
    <source>
        <dbReference type="SAM" id="MobiDB-lite"/>
    </source>
</evidence>
<dbReference type="Pfam" id="PF13096">
    <property type="entry name" value="CENP-P"/>
    <property type="match status" value="1"/>
</dbReference>
<dbReference type="InterPro" id="IPR027801">
    <property type="entry name" value="CENP-P"/>
</dbReference>
<evidence type="ECO:0008006" key="5">
    <source>
        <dbReference type="Google" id="ProtNLM"/>
    </source>
</evidence>
<feature type="compositionally biased region" description="Low complexity" evidence="2">
    <location>
        <begin position="26"/>
        <end position="43"/>
    </location>
</feature>
<accession>A0ABQ7JPZ1</accession>
<feature type="region of interest" description="Disordered" evidence="2">
    <location>
        <begin position="1"/>
        <end position="52"/>
    </location>
</feature>
<keyword evidence="4" id="KW-1185">Reference proteome</keyword>
<name>A0ABQ7JPZ1_9FUNG</name>
<feature type="compositionally biased region" description="Basic and acidic residues" evidence="2">
    <location>
        <begin position="1"/>
        <end position="11"/>
    </location>
</feature>
<evidence type="ECO:0000256" key="1">
    <source>
        <dbReference type="SAM" id="Coils"/>
    </source>
</evidence>
<evidence type="ECO:0000313" key="3">
    <source>
        <dbReference type="EMBL" id="KAG0282911.1"/>
    </source>
</evidence>
<dbReference type="Proteomes" id="UP001194696">
    <property type="component" value="Unassembled WGS sequence"/>
</dbReference>
<proteinExistence type="predicted"/>
<dbReference type="PANTHER" id="PTHR28577:SF1">
    <property type="entry name" value="CENTROMERE PROTEIN P"/>
    <property type="match status" value="1"/>
</dbReference>
<keyword evidence="1" id="KW-0175">Coiled coil</keyword>
<dbReference type="EMBL" id="JAAAIM010000982">
    <property type="protein sequence ID" value="KAG0282911.1"/>
    <property type="molecule type" value="Genomic_DNA"/>
</dbReference>
<organism evidence="3 4">
    <name type="scientific">Linnemannia gamsii</name>
    <dbReference type="NCBI Taxonomy" id="64522"/>
    <lineage>
        <taxon>Eukaryota</taxon>
        <taxon>Fungi</taxon>
        <taxon>Fungi incertae sedis</taxon>
        <taxon>Mucoromycota</taxon>
        <taxon>Mortierellomycotina</taxon>
        <taxon>Mortierellomycetes</taxon>
        <taxon>Mortierellales</taxon>
        <taxon>Mortierellaceae</taxon>
        <taxon>Linnemannia</taxon>
    </lineage>
</organism>
<reference evidence="3 4" key="1">
    <citation type="journal article" date="2020" name="Fungal Divers.">
        <title>Resolving the Mortierellaceae phylogeny through synthesis of multi-gene phylogenetics and phylogenomics.</title>
        <authorList>
            <person name="Vandepol N."/>
            <person name="Liber J."/>
            <person name="Desiro A."/>
            <person name="Na H."/>
            <person name="Kennedy M."/>
            <person name="Barry K."/>
            <person name="Grigoriev I.V."/>
            <person name="Miller A.N."/>
            <person name="O'Donnell K."/>
            <person name="Stajich J.E."/>
            <person name="Bonito G."/>
        </authorList>
    </citation>
    <scope>NUCLEOTIDE SEQUENCE [LARGE SCALE GENOMIC DNA]</scope>
    <source>
        <strain evidence="3 4">AD045</strain>
    </source>
</reference>
<evidence type="ECO:0000313" key="4">
    <source>
        <dbReference type="Proteomes" id="UP001194696"/>
    </source>
</evidence>
<dbReference type="PANTHER" id="PTHR28577">
    <property type="entry name" value="CENTROMERE PROTEIN P"/>
    <property type="match status" value="1"/>
</dbReference>
<sequence length="469" mass="52522">MDPTGMDRKNESATLIGDGASTPTKNNNNSNNSYINNSNNSNNEHIIPVDPTSNYSPFGPTWSGPSTPSIPSGVSIPGDSIFKNMTSPARGLLQPSDTLTSTLRIDEEEDTLHIEKSRILEHLRHATAEVDELESRLQAVRRRRARAVVDALESHQKAQESEAKEMRNVLGSIHQLTISEDEREAGSTSEVKKAKEAVPVKTLLSTLTAHGQSCINVALVQRLQSFTNIVFTCIENYVISKPETENSRRRYRITGSCYRLEFEVQFVVHEPTLDLTELKITVPHSVRQELGRFVSSAEKHAMLLPFFRTLLQYSQMDYDRRTLMNNLARRFPRLLKANHTFFKLAKSKVRSPLKKSFNKTDAYASSQWAPPGGHGVQTLTFSGSSKSSPELVLQWIIETTEQGGIVPHMRLLPRMHKKWRQADEKGTLDAIPTQFARLIQLKGTEGAISVLLQCVYGRRATEGSGETRL</sequence>
<comment type="caution">
    <text evidence="3">The sequence shown here is derived from an EMBL/GenBank/DDBJ whole genome shotgun (WGS) entry which is preliminary data.</text>
</comment>